<accession>A0A150GHB7</accession>
<proteinExistence type="predicted"/>
<reference evidence="4" key="1">
    <citation type="journal article" date="2016" name="Nat. Commun.">
        <title>The Gonium pectorale genome demonstrates co-option of cell cycle regulation during the evolution of multicellularity.</title>
        <authorList>
            <person name="Hanschen E.R."/>
            <person name="Marriage T.N."/>
            <person name="Ferris P.J."/>
            <person name="Hamaji T."/>
            <person name="Toyoda A."/>
            <person name="Fujiyama A."/>
            <person name="Neme R."/>
            <person name="Noguchi H."/>
            <person name="Minakuchi Y."/>
            <person name="Suzuki M."/>
            <person name="Kawai-Toyooka H."/>
            <person name="Smith D.R."/>
            <person name="Sparks H."/>
            <person name="Anderson J."/>
            <person name="Bakaric R."/>
            <person name="Luria V."/>
            <person name="Karger A."/>
            <person name="Kirschner M.W."/>
            <person name="Durand P.M."/>
            <person name="Michod R.E."/>
            <person name="Nozaki H."/>
            <person name="Olson B.J."/>
        </authorList>
    </citation>
    <scope>NUCLEOTIDE SEQUENCE [LARGE SCALE GENOMIC DNA]</scope>
    <source>
        <strain evidence="4">NIES-2863</strain>
    </source>
</reference>
<dbReference type="PANTHER" id="PTHR31558">
    <property type="entry name" value="CW14 PROTEIN"/>
    <property type="match status" value="1"/>
</dbReference>
<protein>
    <recommendedName>
        <fullName evidence="2">Protein ENHANCED DISEASE RESISTANCE 2 C-terminal domain-containing protein</fullName>
    </recommendedName>
</protein>
<dbReference type="InterPro" id="IPR009769">
    <property type="entry name" value="EDR2_C"/>
</dbReference>
<evidence type="ECO:0000256" key="1">
    <source>
        <dbReference type="SAM" id="MobiDB-lite"/>
    </source>
</evidence>
<dbReference type="Pfam" id="PF07059">
    <property type="entry name" value="EDR2_C"/>
    <property type="match status" value="1"/>
</dbReference>
<dbReference type="Proteomes" id="UP000075714">
    <property type="component" value="Unassembled WGS sequence"/>
</dbReference>
<name>A0A150GHB7_GONPE</name>
<dbReference type="STRING" id="33097.A0A150GHB7"/>
<dbReference type="PANTHER" id="PTHR31558:SF3">
    <property type="entry name" value="CW14 PROTEIN"/>
    <property type="match status" value="1"/>
</dbReference>
<feature type="domain" description="Protein ENHANCED DISEASE RESISTANCE 2 C-terminal" evidence="2">
    <location>
        <begin position="127"/>
        <end position="365"/>
    </location>
</feature>
<feature type="region of interest" description="Disordered" evidence="1">
    <location>
        <begin position="53"/>
        <end position="89"/>
    </location>
</feature>
<gene>
    <name evidence="3" type="ORF">GPECTOR_22g834</name>
</gene>
<evidence type="ECO:0000313" key="4">
    <source>
        <dbReference type="Proteomes" id="UP000075714"/>
    </source>
</evidence>
<dbReference type="AlphaFoldDB" id="A0A150GHB7"/>
<sequence length="412" mass="43891">MDSLRYESGYLAGTSEASEEPLNGAGGMLTGCLSILENIRIPAIPGIPGVAPAASATGAPGGASGAAGHPGGPGGSAADGGTARRLGGKLEPGITLKHRGISASTLDVRDCWEECGGEAEGGDGPSTSGRPFMVRGPDYMRTKVKVPCGRPLYRLLASDVITSETKLTHVARLANLQHLLRPASDPHLPPLLILTIMLPMYPASFFGANDGPSQSLIYYFGLPPDFNAATFENQAALALVRRFVTNGREADGSPTRDRFKLIPRVVNVEEWAQKGPLSPAEHKLLSTYNEKPVLTRPQHFFFHGPGYLEVDIDIHAYQFLARRAFGAYFTRLPEVVFENAFIIQGNSPEELPEQVLAAVRMYRIDLARNRPLRDYITPGANTASAGTGACSKSCPDGDEAIAADSDISSLYG</sequence>
<evidence type="ECO:0000313" key="3">
    <source>
        <dbReference type="EMBL" id="KXZ49242.1"/>
    </source>
</evidence>
<dbReference type="OrthoDB" id="9970435at2759"/>
<dbReference type="EMBL" id="LSYV01000023">
    <property type="protein sequence ID" value="KXZ49242.1"/>
    <property type="molecule type" value="Genomic_DNA"/>
</dbReference>
<keyword evidence="4" id="KW-1185">Reference proteome</keyword>
<dbReference type="PROSITE" id="PS51257">
    <property type="entry name" value="PROKAR_LIPOPROTEIN"/>
    <property type="match status" value="1"/>
</dbReference>
<organism evidence="3 4">
    <name type="scientific">Gonium pectorale</name>
    <name type="common">Green alga</name>
    <dbReference type="NCBI Taxonomy" id="33097"/>
    <lineage>
        <taxon>Eukaryota</taxon>
        <taxon>Viridiplantae</taxon>
        <taxon>Chlorophyta</taxon>
        <taxon>core chlorophytes</taxon>
        <taxon>Chlorophyceae</taxon>
        <taxon>CS clade</taxon>
        <taxon>Chlamydomonadales</taxon>
        <taxon>Volvocaceae</taxon>
        <taxon>Gonium</taxon>
    </lineage>
</organism>
<feature type="compositionally biased region" description="Gly residues" evidence="1">
    <location>
        <begin position="59"/>
        <end position="78"/>
    </location>
</feature>
<evidence type="ECO:0000259" key="2">
    <source>
        <dbReference type="Pfam" id="PF07059"/>
    </source>
</evidence>
<comment type="caution">
    <text evidence="3">The sequence shown here is derived from an EMBL/GenBank/DDBJ whole genome shotgun (WGS) entry which is preliminary data.</text>
</comment>